<evidence type="ECO:0000313" key="3">
    <source>
        <dbReference type="EMBL" id="KAL3817620.1"/>
    </source>
</evidence>
<dbReference type="PANTHER" id="PTHR31485">
    <property type="entry name" value="PEPTIDYL SERINE ALPHA-GALACTOSYLTRANSFERASE"/>
    <property type="match status" value="1"/>
</dbReference>
<evidence type="ECO:0000313" key="4">
    <source>
        <dbReference type="Proteomes" id="UP001530377"/>
    </source>
</evidence>
<feature type="region of interest" description="Disordered" evidence="1">
    <location>
        <begin position="70"/>
        <end position="102"/>
    </location>
</feature>
<comment type="caution">
    <text evidence="3">The sequence shown here is derived from an EMBL/GenBank/DDBJ whole genome shotgun (WGS) entry which is preliminary data.</text>
</comment>
<dbReference type="Proteomes" id="UP001530377">
    <property type="component" value="Unassembled WGS sequence"/>
</dbReference>
<keyword evidence="2" id="KW-1133">Transmembrane helix</keyword>
<organism evidence="3 4">
    <name type="scientific">Cyclostephanos tholiformis</name>
    <dbReference type="NCBI Taxonomy" id="382380"/>
    <lineage>
        <taxon>Eukaryota</taxon>
        <taxon>Sar</taxon>
        <taxon>Stramenopiles</taxon>
        <taxon>Ochrophyta</taxon>
        <taxon>Bacillariophyta</taxon>
        <taxon>Coscinodiscophyceae</taxon>
        <taxon>Thalassiosirophycidae</taxon>
        <taxon>Stephanodiscales</taxon>
        <taxon>Stephanodiscaceae</taxon>
        <taxon>Cyclostephanos</taxon>
    </lineage>
</organism>
<evidence type="ECO:0000256" key="2">
    <source>
        <dbReference type="SAM" id="Phobius"/>
    </source>
</evidence>
<keyword evidence="4" id="KW-1185">Reference proteome</keyword>
<dbReference type="PANTHER" id="PTHR31485:SF7">
    <property type="entry name" value="PEPTIDYL SERINE ALPHA-GALACTOSYLTRANSFERASE"/>
    <property type="match status" value="1"/>
</dbReference>
<name>A0ABD3RZH2_9STRA</name>
<reference evidence="3 4" key="1">
    <citation type="submission" date="2024-10" db="EMBL/GenBank/DDBJ databases">
        <title>Updated reference genomes for cyclostephanoid diatoms.</title>
        <authorList>
            <person name="Roberts W.R."/>
            <person name="Alverson A.J."/>
        </authorList>
    </citation>
    <scope>NUCLEOTIDE SEQUENCE [LARGE SCALE GENOMIC DNA]</scope>
    <source>
        <strain evidence="3 4">AJA228-03</strain>
    </source>
</reference>
<evidence type="ECO:0000256" key="1">
    <source>
        <dbReference type="SAM" id="MobiDB-lite"/>
    </source>
</evidence>
<keyword evidence="2" id="KW-0472">Membrane</keyword>
<protein>
    <submittedName>
        <fullName evidence="3">Uncharacterized protein</fullName>
    </submittedName>
</protein>
<keyword evidence="2" id="KW-0812">Transmembrane</keyword>
<proteinExistence type="predicted"/>
<feature type="compositionally biased region" description="Basic and acidic residues" evidence="1">
    <location>
        <begin position="87"/>
        <end position="100"/>
    </location>
</feature>
<accession>A0ABD3RZH2</accession>
<dbReference type="EMBL" id="JALLPB020000099">
    <property type="protein sequence ID" value="KAL3817620.1"/>
    <property type="molecule type" value="Genomic_DNA"/>
</dbReference>
<dbReference type="AlphaFoldDB" id="A0ABD3RZH2"/>
<feature type="transmembrane region" description="Helical" evidence="2">
    <location>
        <begin position="43"/>
        <end position="61"/>
    </location>
</feature>
<sequence>MQRPGGRRTRAVRKQLGVSSPGVFSRRRRSYGQLGYLVSHPEVVIFGICLLWMFGCVRFFVNRDEYRVSQLKGGGGSQQGVRAPTDQSRDEPPDEGRSKEQMSSLKFPEHYMAFSTSCSSSQNWQSFVFFYYAAKVRQPGYVVRIASGCGQKEREDLTKFHADIISKLSSNFSVHFTPDFTGISGDDYKYYNKPFGLQHWMKHGLKFGENTRTAGDAIIMILDPDMILVRPMTYDFTNTGVLLHKSRRGPPKDMRVTHGQPWASLYGFGDGPFRIDLKHVFANHTDSPALLVPNEEQINNYAGGPPYMATGRDMFAIVNMWCELVPRVHHVYKHLLGEMYDKIVSSIGGRRRSHRRSKLKVTPESILLGVFLVWLLVCIKFYLLGDLQLPQINDDSGSKNGGRNNAESNGNGENSGDNFPEHYMTFSTACSSSQNWQSFMFFYYAHKVSQPGYVTRIASGCSQKQQDELVAFHKTTISKLSSKFGIHFTPDFAKISGDDYKYYNKPFGLQHWLTYGLKYEENKDKFEDAIIMVLDPDMILLRPLTYDFTYSNVITRDSERGPSKIRKVTHGQPWASLYGFGDGPFRIDLKHVFANHTDSPALLVPNEEQHNNYAGGPPYMATGRDMFAIVNIWCELVPRVHHVYRALLGEMYGWSLAAAHLRLPHTLATSFMISATGIRGEGWPLIDQLKDDEVCEFSTLREKEDKLPYVIHYCQSYWLGKWFIGKYRLDKEFLSCEKPLLLEPPNDIGLKYDYFIKPGGKPYGERTKIGADIAKREQFMICQIIARLNDAATWYKDQTCEKGKANYEKSFIFHHSLDPNNNEGGEKKTKW</sequence>
<gene>
    <name evidence="3" type="ORF">ACHAXA_006509</name>
</gene>
<dbReference type="InterPro" id="IPR044845">
    <property type="entry name" value="HPAT/SRGT1-like"/>
</dbReference>